<feature type="domain" description="HTH Mu-type" evidence="2">
    <location>
        <begin position="6"/>
        <end position="73"/>
    </location>
</feature>
<dbReference type="RefSeq" id="WP_052752088.1">
    <property type="nucleotide sequence ID" value="NZ_CP011451.1"/>
</dbReference>
<dbReference type="InterPro" id="IPR036397">
    <property type="entry name" value="RNaseH_sf"/>
</dbReference>
<feature type="domain" description="Integrase catalytic" evidence="1">
    <location>
        <begin position="297"/>
        <end position="509"/>
    </location>
</feature>
<dbReference type="InterPro" id="IPR009061">
    <property type="entry name" value="DNA-bd_dom_put_sf"/>
</dbReference>
<evidence type="ECO:0000259" key="1">
    <source>
        <dbReference type="PROSITE" id="PS50994"/>
    </source>
</evidence>
<dbReference type="Pfam" id="PF09299">
    <property type="entry name" value="Mu-transpos_C"/>
    <property type="match status" value="1"/>
</dbReference>
<evidence type="ECO:0000313" key="3">
    <source>
        <dbReference type="EMBL" id="TYP84699.1"/>
    </source>
</evidence>
<dbReference type="InterPro" id="IPR036388">
    <property type="entry name" value="WH-like_DNA-bd_sf"/>
</dbReference>
<evidence type="ECO:0000313" key="4">
    <source>
        <dbReference type="Proteomes" id="UP000324176"/>
    </source>
</evidence>
<name>A0A5D3YCY6_9PROT</name>
<reference evidence="3 4" key="1">
    <citation type="submission" date="2019-07" db="EMBL/GenBank/DDBJ databases">
        <title>Active sludge and wastewater microbial communities from Klosterneuburg, Austria.</title>
        <authorList>
            <person name="Wagner M."/>
        </authorList>
    </citation>
    <scope>NUCLEOTIDE SEQUENCE [LARGE SCALE GENOMIC DNA]</scope>
    <source>
        <strain evidence="3 4">Nm2</strain>
    </source>
</reference>
<protein>
    <submittedName>
        <fullName evidence="3">Putative transposase</fullName>
    </submittedName>
</protein>
<accession>A0A5D3YCY6</accession>
<dbReference type="InterPro" id="IPR012337">
    <property type="entry name" value="RNaseH-like_sf"/>
</dbReference>
<dbReference type="AlphaFoldDB" id="A0A5D3YCY6"/>
<gene>
    <name evidence="3" type="ORF">BCL69_10389</name>
</gene>
<dbReference type="SUPFAM" id="SSF50610">
    <property type="entry name" value="mu transposase, C-terminal domain"/>
    <property type="match status" value="1"/>
</dbReference>
<sequence>MSTLKTHYSCSELAEMRLPGLPESERRMHDRVKKEKWESRIVPGKGGKGGMRTEYQPPAAIMAIIRQRAIEALIEATPAMPAQAQPVNTPSPAVASLKLTGLPERQIELRSKQDRRQNPDQLKDWQRQIAEARAAICAEVRRLEAVGGTERAIRTVIDLAARNQLPQHLQQLVPVANAKAGMERALSRTTLYRWLKESARNGASGSQVVQLAPKARETVGIPPWAPYLLNLYGQPQKPSLAYCIEKLPELLPAVIIPPSYAAAHRFIQKMSNVDIQRGRMGNREIKSLLPFVRRDTSYMCPTDAYTADGHTFDAEIAHPMHGKAFRPEITTVLDIATRKAVGWSAGLAESTWAVLDALRHACMSCGIPSIFYVDNGSGYKNAAMSDESTGFMSRLGIELTHSLPYNSQARGVIERAHQTIWVKAAKMLPTYMGEKMDAQAKQKVFKITRKDLKTIGKSQYLMEWADFMAFCQQQIDDYNNHPHRALPKVRGADGKKRHQTPNEAWAQAVAEDFDPVMVDAVEANDLFRPYKTCKIIRGEVRLFNNLYFSQELVHYHGETAQVGYDIHDASRVWVRNRQGQLICIAEFEANKRGYFPESVLDQARYKRAQGRIKRAASKIEEAEQELNPPQLIEHQPGIELPPMAIAQPQYAGIEIAEPIETQAVDAQPTNVSPLIQRPHFKSTIEKYTWLMNNKRTWDTLDARFLMQYVDSHQYFDMLQIYAYDGISWTKADDETAKNLMQQEEELKAPEEVAAQ</sequence>
<dbReference type="GO" id="GO:0003677">
    <property type="term" value="F:DNA binding"/>
    <property type="evidence" value="ECO:0007669"/>
    <property type="project" value="InterPro"/>
</dbReference>
<dbReference type="Proteomes" id="UP000324176">
    <property type="component" value="Unassembled WGS sequence"/>
</dbReference>
<dbReference type="SUPFAM" id="SSF46955">
    <property type="entry name" value="Putative DNA-binding domain"/>
    <property type="match status" value="1"/>
</dbReference>
<dbReference type="InterPro" id="IPR009004">
    <property type="entry name" value="Transposase_Mu_C"/>
</dbReference>
<organism evidence="3 4">
    <name type="scientific">Nitrosomonas communis</name>
    <dbReference type="NCBI Taxonomy" id="44574"/>
    <lineage>
        <taxon>Bacteria</taxon>
        <taxon>Pseudomonadati</taxon>
        <taxon>Pseudomonadota</taxon>
        <taxon>Betaproteobacteria</taxon>
        <taxon>Nitrosomonadales</taxon>
        <taxon>Nitrosomonadaceae</taxon>
        <taxon>Nitrosomonas</taxon>
    </lineage>
</organism>
<comment type="caution">
    <text evidence="3">The sequence shown here is derived from an EMBL/GenBank/DDBJ whole genome shotgun (WGS) entry which is preliminary data.</text>
</comment>
<dbReference type="Gene3D" id="1.10.10.10">
    <property type="entry name" value="Winged helix-like DNA-binding domain superfamily/Winged helix DNA-binding domain"/>
    <property type="match status" value="1"/>
</dbReference>
<dbReference type="InterPro" id="IPR015378">
    <property type="entry name" value="Transposase-like_Mu_C"/>
</dbReference>
<proteinExistence type="predicted"/>
<dbReference type="Gene3D" id="3.30.420.10">
    <property type="entry name" value="Ribonuclease H-like superfamily/Ribonuclease H"/>
    <property type="match status" value="1"/>
</dbReference>
<dbReference type="InterPro" id="IPR003314">
    <property type="entry name" value="Mu-type_HTH"/>
</dbReference>
<dbReference type="OrthoDB" id="5676324at2"/>
<dbReference type="GO" id="GO:0015074">
    <property type="term" value="P:DNA integration"/>
    <property type="evidence" value="ECO:0007669"/>
    <property type="project" value="InterPro"/>
</dbReference>
<dbReference type="PROSITE" id="PS51702">
    <property type="entry name" value="HTH_MU"/>
    <property type="match status" value="1"/>
</dbReference>
<evidence type="ECO:0000259" key="2">
    <source>
        <dbReference type="PROSITE" id="PS51702"/>
    </source>
</evidence>
<dbReference type="Gene3D" id="2.30.30.130">
    <property type="entry name" value="Transposase, Mu, C-terminal"/>
    <property type="match status" value="1"/>
</dbReference>
<dbReference type="SUPFAM" id="SSF53098">
    <property type="entry name" value="Ribonuclease H-like"/>
    <property type="match status" value="1"/>
</dbReference>
<dbReference type="EMBL" id="VNHT01000038">
    <property type="protein sequence ID" value="TYP84699.1"/>
    <property type="molecule type" value="Genomic_DNA"/>
</dbReference>
<dbReference type="PROSITE" id="PS50994">
    <property type="entry name" value="INTEGRASE"/>
    <property type="match status" value="1"/>
</dbReference>
<dbReference type="InterPro" id="IPR001584">
    <property type="entry name" value="Integrase_cat-core"/>
</dbReference>